<feature type="compositionally biased region" description="Basic and acidic residues" evidence="1">
    <location>
        <begin position="62"/>
        <end position="71"/>
    </location>
</feature>
<evidence type="ECO:0000313" key="3">
    <source>
        <dbReference type="Proteomes" id="UP000801864"/>
    </source>
</evidence>
<dbReference type="Proteomes" id="UP000801864">
    <property type="component" value="Unassembled WGS sequence"/>
</dbReference>
<dbReference type="EMBL" id="QLNT01000013">
    <property type="protein sequence ID" value="KAF3068625.1"/>
    <property type="molecule type" value="Genomic_DNA"/>
</dbReference>
<feature type="region of interest" description="Disordered" evidence="1">
    <location>
        <begin position="55"/>
        <end position="78"/>
    </location>
</feature>
<keyword evidence="3" id="KW-1185">Reference proteome</keyword>
<dbReference type="AlphaFoldDB" id="A0A9P4XDM4"/>
<name>A0A9P4XDM4_9HYPO</name>
<organism evidence="2 3">
    <name type="scientific">Trichoderma lentiforme</name>
    <dbReference type="NCBI Taxonomy" id="1567552"/>
    <lineage>
        <taxon>Eukaryota</taxon>
        <taxon>Fungi</taxon>
        <taxon>Dikarya</taxon>
        <taxon>Ascomycota</taxon>
        <taxon>Pezizomycotina</taxon>
        <taxon>Sordariomycetes</taxon>
        <taxon>Hypocreomycetidae</taxon>
        <taxon>Hypocreales</taxon>
        <taxon>Hypocreaceae</taxon>
        <taxon>Trichoderma</taxon>
    </lineage>
</organism>
<evidence type="ECO:0000313" key="2">
    <source>
        <dbReference type="EMBL" id="KAF3068625.1"/>
    </source>
</evidence>
<gene>
    <name evidence="2" type="ORF">CFAM422_007802</name>
</gene>
<reference evidence="2 3" key="1">
    <citation type="submission" date="2018-06" db="EMBL/GenBank/DDBJ databases">
        <title>Genome analysis of cellulolytic fungus Trichoderma lentiforme CFAM-422.</title>
        <authorList>
            <person name="Steindorff A.S."/>
            <person name="Formighieri E.F."/>
            <person name="Midorikawa G.E.O."/>
            <person name="Tamietti M.S."/>
            <person name="Ramos E.Z."/>
            <person name="Silva A.S."/>
            <person name="Bon E.P.S."/>
            <person name="Mendes T.D."/>
            <person name="Damaso M.C.T."/>
            <person name="Favaro L.C.L."/>
        </authorList>
    </citation>
    <scope>NUCLEOTIDE SEQUENCE [LARGE SCALE GENOMIC DNA]</scope>
    <source>
        <strain evidence="2 3">CFAM-422</strain>
    </source>
</reference>
<protein>
    <submittedName>
        <fullName evidence="2">Uncharacterized protein</fullName>
    </submittedName>
</protein>
<evidence type="ECO:0000256" key="1">
    <source>
        <dbReference type="SAM" id="MobiDB-lite"/>
    </source>
</evidence>
<proteinExistence type="predicted"/>
<comment type="caution">
    <text evidence="2">The sequence shown here is derived from an EMBL/GenBank/DDBJ whole genome shotgun (WGS) entry which is preliminary data.</text>
</comment>
<sequence length="111" mass="12325">MNGQWRQESTCPSQRQLMLPFVQASSCLDRKPEATEANDRFPCFNHIEGMTGKVEANPMCEDGGRAEERPGGTKRFGRHDATIPTFVDLEAVEVPSMLPSTCNINLLGALW</sequence>
<accession>A0A9P4XDM4</accession>